<sequence length="681" mass="73989">MLILVLFWVLAAFGSSVSAADSNDTSILETRITTVVVRTASIWDRWHHSFADFLTASDPDGNSCMQGEACMFTFKSIEQKFNHTVGDDTFNLGKSVTFRDQWCSYEPSTTIFADCESCLVSKNNAYRNFTGSYANARRSFCSSDEPSVYTFIRDINNCMVQANFSFGSIFQAPILKLLTETASSSSSHSTTGTPSGTRAKNPNAVTSDTIMPTSSTLTAGPMVLPQSMLNRISPQGQWPYSTWGMARRSGATATYVVKNSTMDDEGNLSNQGAIILVPLQWNPRPLGKQRPLLQPSANSSKTNTNALKLLFNNFRKRDPDLGDCGLTQPCTDFFLSIEMAFNATGGIRDPNDMDQSRSFQAMWCGVNRNNTNHIDCIQCYESPRHGGHTQFANDLDNIITRFCTTLDPSLYMFIRDVTQQIYKVPAPLFKGPIANISTIAQAWHSESGFNQLPTTTAMTTTRSTDLNEPPTTGTTQNSDAPTMTLPATMLDSLLPLGQWPYTTWGMVRQPGHTEIAQIAAGTDRRIIATVVVPLQWFPRPLGKRQPLLLSLPNTFVSNTSNTASPTSPLSNTNTGFPTNLATPTNAAAHRNPAPRPGDGGDTSSPEPGTGLIGGPVDSAPSIPGGPSSPMTAPPSVLPSSVPHLRPSTWEAVTMSCSSCHEPSWIAEYRTLIFCEGWVGGT</sequence>
<feature type="region of interest" description="Disordered" evidence="1">
    <location>
        <begin position="560"/>
        <end position="639"/>
    </location>
</feature>
<accession>A0A6A6TB92</accession>
<organism evidence="3 4">
    <name type="scientific">Lophiostoma macrostomum CBS 122681</name>
    <dbReference type="NCBI Taxonomy" id="1314788"/>
    <lineage>
        <taxon>Eukaryota</taxon>
        <taxon>Fungi</taxon>
        <taxon>Dikarya</taxon>
        <taxon>Ascomycota</taxon>
        <taxon>Pezizomycotina</taxon>
        <taxon>Dothideomycetes</taxon>
        <taxon>Pleosporomycetidae</taxon>
        <taxon>Pleosporales</taxon>
        <taxon>Lophiostomataceae</taxon>
        <taxon>Lophiostoma</taxon>
    </lineage>
</organism>
<keyword evidence="2" id="KW-0732">Signal</keyword>
<feature type="compositionally biased region" description="Polar residues" evidence="1">
    <location>
        <begin position="198"/>
        <end position="217"/>
    </location>
</feature>
<proteinExistence type="predicted"/>
<evidence type="ECO:0000313" key="4">
    <source>
        <dbReference type="Proteomes" id="UP000799324"/>
    </source>
</evidence>
<reference evidence="3" key="1">
    <citation type="journal article" date="2020" name="Stud. Mycol.">
        <title>101 Dothideomycetes genomes: a test case for predicting lifestyles and emergence of pathogens.</title>
        <authorList>
            <person name="Haridas S."/>
            <person name="Albert R."/>
            <person name="Binder M."/>
            <person name="Bloem J."/>
            <person name="Labutti K."/>
            <person name="Salamov A."/>
            <person name="Andreopoulos B."/>
            <person name="Baker S."/>
            <person name="Barry K."/>
            <person name="Bills G."/>
            <person name="Bluhm B."/>
            <person name="Cannon C."/>
            <person name="Castanera R."/>
            <person name="Culley D."/>
            <person name="Daum C."/>
            <person name="Ezra D."/>
            <person name="Gonzalez J."/>
            <person name="Henrissat B."/>
            <person name="Kuo A."/>
            <person name="Liang C."/>
            <person name="Lipzen A."/>
            <person name="Lutzoni F."/>
            <person name="Magnuson J."/>
            <person name="Mondo S."/>
            <person name="Nolan M."/>
            <person name="Ohm R."/>
            <person name="Pangilinan J."/>
            <person name="Park H.-J."/>
            <person name="Ramirez L."/>
            <person name="Alfaro M."/>
            <person name="Sun H."/>
            <person name="Tritt A."/>
            <person name="Yoshinaga Y."/>
            <person name="Zwiers L.-H."/>
            <person name="Turgeon B."/>
            <person name="Goodwin S."/>
            <person name="Spatafora J."/>
            <person name="Crous P."/>
            <person name="Grigoriev I."/>
        </authorList>
    </citation>
    <scope>NUCLEOTIDE SEQUENCE</scope>
    <source>
        <strain evidence="3">CBS 122681</strain>
    </source>
</reference>
<dbReference type="EMBL" id="MU004327">
    <property type="protein sequence ID" value="KAF2657249.1"/>
    <property type="molecule type" value="Genomic_DNA"/>
</dbReference>
<feature type="compositionally biased region" description="Polar residues" evidence="1">
    <location>
        <begin position="469"/>
        <end position="481"/>
    </location>
</feature>
<evidence type="ECO:0000256" key="2">
    <source>
        <dbReference type="SAM" id="SignalP"/>
    </source>
</evidence>
<feature type="compositionally biased region" description="Low complexity" evidence="1">
    <location>
        <begin position="618"/>
        <end position="630"/>
    </location>
</feature>
<dbReference type="Proteomes" id="UP000799324">
    <property type="component" value="Unassembled WGS sequence"/>
</dbReference>
<feature type="chain" id="PRO_5025689794" evidence="2">
    <location>
        <begin position="20"/>
        <end position="681"/>
    </location>
</feature>
<evidence type="ECO:0000313" key="3">
    <source>
        <dbReference type="EMBL" id="KAF2657249.1"/>
    </source>
</evidence>
<name>A0A6A6TB92_9PLEO</name>
<gene>
    <name evidence="3" type="ORF">K491DRAFT_714645</name>
</gene>
<feature type="signal peptide" evidence="2">
    <location>
        <begin position="1"/>
        <end position="19"/>
    </location>
</feature>
<evidence type="ECO:0000256" key="1">
    <source>
        <dbReference type="SAM" id="MobiDB-lite"/>
    </source>
</evidence>
<keyword evidence="4" id="KW-1185">Reference proteome</keyword>
<feature type="compositionally biased region" description="Low complexity" evidence="1">
    <location>
        <begin position="184"/>
        <end position="197"/>
    </location>
</feature>
<feature type="region of interest" description="Disordered" evidence="1">
    <location>
        <begin position="461"/>
        <end position="482"/>
    </location>
</feature>
<dbReference type="AlphaFoldDB" id="A0A6A6TB92"/>
<protein>
    <submittedName>
        <fullName evidence="3">Uncharacterized protein</fullName>
    </submittedName>
</protein>
<feature type="region of interest" description="Disordered" evidence="1">
    <location>
        <begin position="184"/>
        <end position="217"/>
    </location>
</feature>
<feature type="compositionally biased region" description="Low complexity" evidence="1">
    <location>
        <begin position="560"/>
        <end position="591"/>
    </location>
</feature>